<comment type="caution">
    <text evidence="2">The sequence shown here is derived from an EMBL/GenBank/DDBJ whole genome shotgun (WGS) entry which is preliminary data.</text>
</comment>
<name>A0A1F7KA07_9BACT</name>
<gene>
    <name evidence="2" type="ORF">A2209_03465</name>
</gene>
<dbReference type="Gene3D" id="3.40.50.300">
    <property type="entry name" value="P-loop containing nucleotide triphosphate hydrolases"/>
    <property type="match status" value="1"/>
</dbReference>
<dbReference type="InterPro" id="IPR027417">
    <property type="entry name" value="P-loop_NTPase"/>
</dbReference>
<protein>
    <recommendedName>
        <fullName evidence="1">NadR/Ttd14 AAA domain-containing protein</fullName>
    </recommendedName>
</protein>
<evidence type="ECO:0000313" key="2">
    <source>
        <dbReference type="EMBL" id="OGK64712.1"/>
    </source>
</evidence>
<organism evidence="2 3">
    <name type="scientific">Candidatus Roizmanbacteria bacterium RIFOXYA1_FULL_41_12</name>
    <dbReference type="NCBI Taxonomy" id="1802082"/>
    <lineage>
        <taxon>Bacteria</taxon>
        <taxon>Candidatus Roizmaniibacteriota</taxon>
    </lineage>
</organism>
<reference evidence="2 3" key="1">
    <citation type="journal article" date="2016" name="Nat. Commun.">
        <title>Thousands of microbial genomes shed light on interconnected biogeochemical processes in an aquifer system.</title>
        <authorList>
            <person name="Anantharaman K."/>
            <person name="Brown C.T."/>
            <person name="Hug L.A."/>
            <person name="Sharon I."/>
            <person name="Castelle C.J."/>
            <person name="Probst A.J."/>
            <person name="Thomas B.C."/>
            <person name="Singh A."/>
            <person name="Wilkins M.J."/>
            <person name="Karaoz U."/>
            <person name="Brodie E.L."/>
            <person name="Williams K.H."/>
            <person name="Hubbard S.S."/>
            <person name="Banfield J.F."/>
        </authorList>
    </citation>
    <scope>NUCLEOTIDE SEQUENCE [LARGE SCALE GENOMIC DNA]</scope>
</reference>
<evidence type="ECO:0000313" key="3">
    <source>
        <dbReference type="Proteomes" id="UP000178450"/>
    </source>
</evidence>
<dbReference type="AlphaFoldDB" id="A0A1F7KA07"/>
<dbReference type="SUPFAM" id="SSF52540">
    <property type="entry name" value="P-loop containing nucleoside triphosphate hydrolases"/>
    <property type="match status" value="1"/>
</dbReference>
<evidence type="ECO:0000259" key="1">
    <source>
        <dbReference type="Pfam" id="PF13521"/>
    </source>
</evidence>
<dbReference type="InterPro" id="IPR038727">
    <property type="entry name" value="NadR/Ttd14_AAA_dom"/>
</dbReference>
<proteinExistence type="predicted"/>
<dbReference type="EMBL" id="MGBG01000016">
    <property type="protein sequence ID" value="OGK64712.1"/>
    <property type="molecule type" value="Genomic_DNA"/>
</dbReference>
<dbReference type="Proteomes" id="UP000178450">
    <property type="component" value="Unassembled WGS sequence"/>
</dbReference>
<accession>A0A1F7KA07</accession>
<dbReference type="Pfam" id="PF13521">
    <property type="entry name" value="AAA_28"/>
    <property type="match status" value="1"/>
</dbReference>
<sequence>MSKKINYIVIAGPQSSGKTTAWQYLKDKYDHLADFHSEINQYTLFKNTQLGSIAVTAEMQIKIHQADLSRIKSIMADKVQVVETCLFHLVYYALIIGPDFYQQAWQEYQQALSRFDLKIIFIDTTPKISFARRRENYQQRITNEIKLQRLRGKKADEFSRQTMAKYKQRIDEIYPWWKKVYQDIDFAKTKIKIDNNHQSLDKFLAEVDFAFQSFTV</sequence>
<feature type="domain" description="NadR/Ttd14 AAA" evidence="1">
    <location>
        <begin position="8"/>
        <end position="144"/>
    </location>
</feature>